<dbReference type="FunFam" id="3.30.160.60:FF:000690">
    <property type="entry name" value="Zinc finger protein 354C"/>
    <property type="match status" value="1"/>
</dbReference>
<dbReference type="PROSITE" id="PS00028">
    <property type="entry name" value="ZINC_FINGER_C2H2_1"/>
    <property type="match status" value="9"/>
</dbReference>
<feature type="region of interest" description="Disordered" evidence="12">
    <location>
        <begin position="230"/>
        <end position="258"/>
    </location>
</feature>
<evidence type="ECO:0000313" key="14">
    <source>
        <dbReference type="EMBL" id="KAK7930370.1"/>
    </source>
</evidence>
<dbReference type="GO" id="GO:0000978">
    <property type="term" value="F:RNA polymerase II cis-regulatory region sequence-specific DNA binding"/>
    <property type="evidence" value="ECO:0007669"/>
    <property type="project" value="TreeGrafter"/>
</dbReference>
<name>A0AAW0PLF7_9GOBI</name>
<evidence type="ECO:0000313" key="15">
    <source>
        <dbReference type="Proteomes" id="UP001460270"/>
    </source>
</evidence>
<evidence type="ECO:0000256" key="9">
    <source>
        <dbReference type="ARBA" id="ARBA00023163"/>
    </source>
</evidence>
<keyword evidence="7" id="KW-0805">Transcription regulation</keyword>
<feature type="region of interest" description="Disordered" evidence="12">
    <location>
        <begin position="172"/>
        <end position="207"/>
    </location>
</feature>
<dbReference type="FunFam" id="3.30.160.60:FF:001506">
    <property type="entry name" value="Zinc finger protein"/>
    <property type="match status" value="1"/>
</dbReference>
<dbReference type="GO" id="GO:0005634">
    <property type="term" value="C:nucleus"/>
    <property type="evidence" value="ECO:0007669"/>
    <property type="project" value="UniProtKB-SubCell"/>
</dbReference>
<feature type="domain" description="C2H2-type" evidence="13">
    <location>
        <begin position="255"/>
        <end position="282"/>
    </location>
</feature>
<evidence type="ECO:0000256" key="6">
    <source>
        <dbReference type="ARBA" id="ARBA00022833"/>
    </source>
</evidence>
<dbReference type="Gene3D" id="3.30.160.60">
    <property type="entry name" value="Classic Zinc Finger"/>
    <property type="match status" value="11"/>
</dbReference>
<comment type="subcellular location">
    <subcellularLocation>
        <location evidence="1">Nucleus</location>
    </subcellularLocation>
</comment>
<dbReference type="InterPro" id="IPR036236">
    <property type="entry name" value="Znf_C2H2_sf"/>
</dbReference>
<feature type="domain" description="C2H2-type" evidence="13">
    <location>
        <begin position="604"/>
        <end position="631"/>
    </location>
</feature>
<evidence type="ECO:0000256" key="3">
    <source>
        <dbReference type="ARBA" id="ARBA00022723"/>
    </source>
</evidence>
<proteinExistence type="inferred from homology"/>
<evidence type="ECO:0000256" key="11">
    <source>
        <dbReference type="PROSITE-ProRule" id="PRU00042"/>
    </source>
</evidence>
<comment type="similarity">
    <text evidence="2">Belongs to the krueppel C2H2-type zinc-finger protein family.</text>
</comment>
<feature type="domain" description="C2H2-type" evidence="13">
    <location>
        <begin position="416"/>
        <end position="443"/>
    </location>
</feature>
<feature type="domain" description="C2H2-type" evidence="13">
    <location>
        <begin position="351"/>
        <end position="391"/>
    </location>
</feature>
<dbReference type="FunFam" id="3.30.160.60:FF:000303">
    <property type="entry name" value="Zinc finger protein 41"/>
    <property type="match status" value="1"/>
</dbReference>
<feature type="domain" description="C2H2-type" evidence="13">
    <location>
        <begin position="576"/>
        <end position="603"/>
    </location>
</feature>
<feature type="compositionally biased region" description="Acidic residues" evidence="12">
    <location>
        <begin position="669"/>
        <end position="694"/>
    </location>
</feature>
<dbReference type="InterPro" id="IPR050752">
    <property type="entry name" value="C2H2-ZF_domain"/>
</dbReference>
<feature type="domain" description="C2H2-type" evidence="13">
    <location>
        <begin position="457"/>
        <end position="484"/>
    </location>
</feature>
<dbReference type="InterPro" id="IPR013087">
    <property type="entry name" value="Znf_C2H2_type"/>
</dbReference>
<dbReference type="PANTHER" id="PTHR24384">
    <property type="entry name" value="FINGER PUTATIVE TRANSCRIPTION FACTOR FAMILY-RELATED"/>
    <property type="match status" value="1"/>
</dbReference>
<dbReference type="Proteomes" id="UP001460270">
    <property type="component" value="Unassembled WGS sequence"/>
</dbReference>
<evidence type="ECO:0000256" key="5">
    <source>
        <dbReference type="ARBA" id="ARBA00022771"/>
    </source>
</evidence>
<reference evidence="15" key="1">
    <citation type="submission" date="2024-04" db="EMBL/GenBank/DDBJ databases">
        <title>Salinicola lusitanus LLJ914,a marine bacterium isolated from the Okinawa Trough.</title>
        <authorList>
            <person name="Li J."/>
        </authorList>
    </citation>
    <scope>NUCLEOTIDE SEQUENCE [LARGE SCALE GENOMIC DNA]</scope>
</reference>
<dbReference type="FunFam" id="3.30.160.60:FF:001480">
    <property type="entry name" value="Si:cabz01071911.3"/>
    <property type="match status" value="1"/>
</dbReference>
<dbReference type="GO" id="GO:0000981">
    <property type="term" value="F:DNA-binding transcription factor activity, RNA polymerase II-specific"/>
    <property type="evidence" value="ECO:0007669"/>
    <property type="project" value="TreeGrafter"/>
</dbReference>
<evidence type="ECO:0000256" key="10">
    <source>
        <dbReference type="ARBA" id="ARBA00023242"/>
    </source>
</evidence>
<keyword evidence="9" id="KW-0804">Transcription</keyword>
<feature type="domain" description="C2H2-type" evidence="13">
    <location>
        <begin position="283"/>
        <end position="306"/>
    </location>
</feature>
<dbReference type="FunFam" id="3.30.160.60:FF:001732">
    <property type="entry name" value="Zgc:162936"/>
    <property type="match status" value="1"/>
</dbReference>
<evidence type="ECO:0000256" key="4">
    <source>
        <dbReference type="ARBA" id="ARBA00022737"/>
    </source>
</evidence>
<keyword evidence="15" id="KW-1185">Reference proteome</keyword>
<keyword evidence="6" id="KW-0862">Zinc</keyword>
<feature type="domain" description="C2H2-type" evidence="13">
    <location>
        <begin position="553"/>
        <end position="575"/>
    </location>
</feature>
<dbReference type="SMART" id="SM00355">
    <property type="entry name" value="ZnF_C2H2"/>
    <property type="match status" value="13"/>
</dbReference>
<dbReference type="SUPFAM" id="SSF57667">
    <property type="entry name" value="beta-beta-alpha zinc fingers"/>
    <property type="match status" value="6"/>
</dbReference>
<dbReference type="PROSITE" id="PS50157">
    <property type="entry name" value="ZINC_FINGER_C2H2_2"/>
    <property type="match status" value="11"/>
</dbReference>
<keyword evidence="4" id="KW-0677">Repeat</keyword>
<dbReference type="GO" id="GO:0008270">
    <property type="term" value="F:zinc ion binding"/>
    <property type="evidence" value="ECO:0007669"/>
    <property type="project" value="UniProtKB-KW"/>
</dbReference>
<evidence type="ECO:0000256" key="8">
    <source>
        <dbReference type="ARBA" id="ARBA00023125"/>
    </source>
</evidence>
<keyword evidence="8" id="KW-0238">DNA-binding</keyword>
<dbReference type="PANTHER" id="PTHR24384:SF189">
    <property type="entry name" value="C2H2-TYPE DOMAIN-CONTAINING PROTEIN-RELATED"/>
    <property type="match status" value="1"/>
</dbReference>
<keyword evidence="3" id="KW-0479">Metal-binding</keyword>
<feature type="domain" description="C2H2-type" evidence="13">
    <location>
        <begin position="509"/>
        <end position="536"/>
    </location>
</feature>
<feature type="region of interest" description="Disordered" evidence="12">
    <location>
        <begin position="648"/>
        <end position="702"/>
    </location>
</feature>
<evidence type="ECO:0000256" key="12">
    <source>
        <dbReference type="SAM" id="MobiDB-lite"/>
    </source>
</evidence>
<dbReference type="AlphaFoldDB" id="A0AAW0PLF7"/>
<comment type="caution">
    <text evidence="14">The sequence shown here is derived from an EMBL/GenBank/DDBJ whole genome shotgun (WGS) entry which is preliminary data.</text>
</comment>
<evidence type="ECO:0000256" key="7">
    <source>
        <dbReference type="ARBA" id="ARBA00023015"/>
    </source>
</evidence>
<feature type="domain" description="C2H2-type" evidence="13">
    <location>
        <begin position="632"/>
        <end position="659"/>
    </location>
</feature>
<dbReference type="GO" id="GO:0045893">
    <property type="term" value="P:positive regulation of DNA-templated transcription"/>
    <property type="evidence" value="ECO:0007669"/>
    <property type="project" value="UniProtKB-ARBA"/>
</dbReference>
<dbReference type="GO" id="GO:0005694">
    <property type="term" value="C:chromosome"/>
    <property type="evidence" value="ECO:0007669"/>
    <property type="project" value="UniProtKB-ARBA"/>
</dbReference>
<protein>
    <recommendedName>
        <fullName evidence="13">C2H2-type domain-containing protein</fullName>
    </recommendedName>
</protein>
<keyword evidence="10" id="KW-0539">Nucleus</keyword>
<evidence type="ECO:0000256" key="1">
    <source>
        <dbReference type="ARBA" id="ARBA00004123"/>
    </source>
</evidence>
<evidence type="ECO:0000259" key="13">
    <source>
        <dbReference type="PROSITE" id="PS50157"/>
    </source>
</evidence>
<evidence type="ECO:0000256" key="2">
    <source>
        <dbReference type="ARBA" id="ARBA00006991"/>
    </source>
</evidence>
<organism evidence="14 15">
    <name type="scientific">Mugilogobius chulae</name>
    <name type="common">yellowstripe goby</name>
    <dbReference type="NCBI Taxonomy" id="88201"/>
    <lineage>
        <taxon>Eukaryota</taxon>
        <taxon>Metazoa</taxon>
        <taxon>Chordata</taxon>
        <taxon>Craniata</taxon>
        <taxon>Vertebrata</taxon>
        <taxon>Euteleostomi</taxon>
        <taxon>Actinopterygii</taxon>
        <taxon>Neopterygii</taxon>
        <taxon>Teleostei</taxon>
        <taxon>Neoteleostei</taxon>
        <taxon>Acanthomorphata</taxon>
        <taxon>Gobiaria</taxon>
        <taxon>Gobiiformes</taxon>
        <taxon>Gobioidei</taxon>
        <taxon>Gobiidae</taxon>
        <taxon>Gobionellinae</taxon>
        <taxon>Mugilogobius</taxon>
    </lineage>
</organism>
<dbReference type="Pfam" id="PF00096">
    <property type="entry name" value="zf-C2H2"/>
    <property type="match status" value="6"/>
</dbReference>
<dbReference type="EMBL" id="JBBPFD010000004">
    <property type="protein sequence ID" value="KAK7930370.1"/>
    <property type="molecule type" value="Genomic_DNA"/>
</dbReference>
<gene>
    <name evidence="14" type="ORF">WMY93_006765</name>
</gene>
<feature type="domain" description="C2H2-type" evidence="13">
    <location>
        <begin position="392"/>
        <end position="415"/>
    </location>
</feature>
<keyword evidence="5 11" id="KW-0863">Zinc-finger</keyword>
<accession>A0AAW0PLF7</accession>
<sequence>MKFNSISDLERINFGGSVPKHSVLLLYWFADNISENYGEFTLIFDPNFDFGSHPYRNIERLLDQPPSDHRYYTVGNLNEGYDFPEYVQYPASSFRDGENRDRIVFSAQRLQNGRYRIHRVFLTQHGGQNNRSAYDPEHTYEISTELLRQIRNRSRDSFVNIFVKPESVRLMIPPQSGNMRSDDRSVDNVRPQSRQTEENRDEATADECGAGADECGAEAEECEAEAGCSSQFHSDTEDTPPQKSSSSAAKARSGHSCPDCGKEFKRTMDLRRHVLIHTGEKPHKCSVCEKCFTQKGALTKHLKTQHHMCPVCKTCCSDDVSLKEHLTTHVDEGAVDASILKAYSCSDPRPFSCSECGKKFRAAARLSGLRKKFTRKCDLNRHVVVHSGERPHVCHVCDKDFTRMSELTQHQKHVHHMCPVCKQCFPESIKLNQHLDTHVQDGSLNQFVVGKKLIKRHLCSQCGKEFRSNSSLDKHMVVHTGAKPYKCSVCEEDFIFKFKRDQHLWLVHGTCSVCQQKFHKDADLAEHLQTHVEDGTVDPAFLERVNRTPYSCCGKSFEHKSHYDMHMLTHTGEKPYRCSVCEKCFGLKSTLNTHMRTHSGEKAFKCTLCEKTFTQKVNLQMHQRRHVGHTHFTCLVCERSFLTNADLQSHRSTHTQEEVRRASQRANAQEEEEEDEEEEEEEEEESDSESDSDSDQSANQDS</sequence>